<dbReference type="Proteomes" id="UP001557470">
    <property type="component" value="Unassembled WGS sequence"/>
</dbReference>
<feature type="compositionally biased region" description="Basic and acidic residues" evidence="3">
    <location>
        <begin position="438"/>
        <end position="450"/>
    </location>
</feature>
<feature type="compositionally biased region" description="Basic and acidic residues" evidence="3">
    <location>
        <begin position="458"/>
        <end position="509"/>
    </location>
</feature>
<organism evidence="5 6">
    <name type="scientific">Umbra pygmaea</name>
    <name type="common">Eastern mudminnow</name>
    <dbReference type="NCBI Taxonomy" id="75934"/>
    <lineage>
        <taxon>Eukaryota</taxon>
        <taxon>Metazoa</taxon>
        <taxon>Chordata</taxon>
        <taxon>Craniata</taxon>
        <taxon>Vertebrata</taxon>
        <taxon>Euteleostomi</taxon>
        <taxon>Actinopterygii</taxon>
        <taxon>Neopterygii</taxon>
        <taxon>Teleostei</taxon>
        <taxon>Protacanthopterygii</taxon>
        <taxon>Esociformes</taxon>
        <taxon>Umbridae</taxon>
        <taxon>Umbra</taxon>
    </lineage>
</organism>
<feature type="region of interest" description="Disordered" evidence="3">
    <location>
        <begin position="428"/>
        <end position="718"/>
    </location>
</feature>
<gene>
    <name evidence="5" type="ORF">UPYG_G00247850</name>
</gene>
<feature type="compositionally biased region" description="Basic and acidic residues" evidence="3">
    <location>
        <begin position="519"/>
        <end position="545"/>
    </location>
</feature>
<evidence type="ECO:0000256" key="1">
    <source>
        <dbReference type="ARBA" id="ARBA00010229"/>
    </source>
</evidence>
<feature type="compositionally biased region" description="Basic and acidic residues" evidence="3">
    <location>
        <begin position="11"/>
        <end position="20"/>
    </location>
</feature>
<evidence type="ECO:0000256" key="2">
    <source>
        <dbReference type="ARBA" id="ARBA00023054"/>
    </source>
</evidence>
<dbReference type="EMBL" id="JAGEUA010000008">
    <property type="protein sequence ID" value="KAL0967104.1"/>
    <property type="molecule type" value="Genomic_DNA"/>
</dbReference>
<feature type="compositionally biased region" description="Polar residues" evidence="3">
    <location>
        <begin position="428"/>
        <end position="437"/>
    </location>
</feature>
<feature type="compositionally biased region" description="Basic and acidic residues" evidence="3">
    <location>
        <begin position="272"/>
        <end position="300"/>
    </location>
</feature>
<accession>A0ABD0W6Z8</accession>
<evidence type="ECO:0000313" key="6">
    <source>
        <dbReference type="Proteomes" id="UP001557470"/>
    </source>
</evidence>
<keyword evidence="6" id="KW-1185">Reference proteome</keyword>
<evidence type="ECO:0000256" key="3">
    <source>
        <dbReference type="SAM" id="MobiDB-lite"/>
    </source>
</evidence>
<dbReference type="PANTHER" id="PTHR16650:SF10">
    <property type="entry name" value="LEBERCILIN"/>
    <property type="match status" value="1"/>
</dbReference>
<dbReference type="InterPro" id="IPR028933">
    <property type="entry name" value="Lebercilin_dom"/>
</dbReference>
<feature type="region of interest" description="Disordered" evidence="3">
    <location>
        <begin position="1"/>
        <end position="159"/>
    </location>
</feature>
<comment type="caution">
    <text evidence="5">The sequence shown here is derived from an EMBL/GenBank/DDBJ whole genome shotgun (WGS) entry which is preliminary data.</text>
</comment>
<feature type="compositionally biased region" description="Polar residues" evidence="3">
    <location>
        <begin position="553"/>
        <end position="562"/>
    </location>
</feature>
<evidence type="ECO:0000313" key="5">
    <source>
        <dbReference type="EMBL" id="KAL0967104.1"/>
    </source>
</evidence>
<proteinExistence type="inferred from homology"/>
<protein>
    <recommendedName>
        <fullName evidence="4">Lebercilin domain-containing protein</fullName>
    </recommendedName>
</protein>
<feature type="domain" description="Lebercilin" evidence="4">
    <location>
        <begin position="164"/>
        <end position="356"/>
    </location>
</feature>
<comment type="similarity">
    <text evidence="1">Belongs to the LCA5 family.</text>
</comment>
<dbReference type="AlphaFoldDB" id="A0ABD0W6Z8"/>
<evidence type="ECO:0000259" key="4">
    <source>
        <dbReference type="Pfam" id="PF15619"/>
    </source>
</evidence>
<feature type="compositionally biased region" description="Basic and acidic residues" evidence="3">
    <location>
        <begin position="602"/>
        <end position="612"/>
    </location>
</feature>
<feature type="region of interest" description="Disordered" evidence="3">
    <location>
        <begin position="364"/>
        <end position="416"/>
    </location>
</feature>
<dbReference type="InterPro" id="IPR026188">
    <property type="entry name" value="Lebercilin-like"/>
</dbReference>
<dbReference type="Pfam" id="PF15619">
    <property type="entry name" value="Lebercilin"/>
    <property type="match status" value="1"/>
</dbReference>
<dbReference type="PANTHER" id="PTHR16650">
    <property type="entry name" value="C21ORF13-RELATED"/>
    <property type="match status" value="1"/>
</dbReference>
<feature type="region of interest" description="Disordered" evidence="3">
    <location>
        <begin position="270"/>
        <end position="300"/>
    </location>
</feature>
<feature type="compositionally biased region" description="Basic and acidic residues" evidence="3">
    <location>
        <begin position="49"/>
        <end position="74"/>
    </location>
</feature>
<sequence length="736" mass="83714">MDSENIPFPCKDNRDLDSHQSHRSTGKNSSSRTLKRDKSRDGDEGESCAGDRAKTRVHEPDPDRDKLSDGEHRRSSGSFYSEEYENLTPSERSLSPYSHTSSPGPVGTHAKKVSSSPLYKKGVRRGVSRPQMGMQAQRGRIRGGSHSLNKEKDSSVPPKDLDLVTKRMLSARLLKINELRNALAELQLRTDQLTKENRVLRQLQFRQEKALHRYDDTESEITQLLSRHNNETAALRERLRRAQERERATERRLKDTQELLQRSKSSLGRLRRLAEQQELGPREELTRQLEQEKAKDEENQRKIKDLERHLQLTTSSYQRQLAAERRKSFCTQEQLSALQEEIERLSNKLKEKERELDTRNIYANRMLKASPRPSTDTRTKGPSRYISKAVQTENKKLSLDFPSPPPDINDGNSHYNDQVLDDYLSLKTGASSTYNSSREVERRQNEREEREEREDNEEGRREQELNTREDRSRSLRDGWEKQEEEKRQSQMEEESRRGQVQQEVERRNQEALASQEAAEAERRRKELLLAKLREIDRQNEPHQNEFDSEPPESGSTARSPQRFSELRRQNPSVFSSTEPGGVGVKSGRMGVEDSLGSGLGTGRRDPRARNSPEDLSFGSYAPSFGRPSLRGHSGFPTPPPPSALEAVLGGAEREQDSLGAGLAAGREKKLNLLQQLFGAPTGPPPPSTLTGPRNPREGLFPPSSPAPLRSSLQVTESRPAVRAFASFDDDIEELTL</sequence>
<reference evidence="5 6" key="1">
    <citation type="submission" date="2024-06" db="EMBL/GenBank/DDBJ databases">
        <authorList>
            <person name="Pan Q."/>
            <person name="Wen M."/>
            <person name="Jouanno E."/>
            <person name="Zahm M."/>
            <person name="Klopp C."/>
            <person name="Cabau C."/>
            <person name="Louis A."/>
            <person name="Berthelot C."/>
            <person name="Parey E."/>
            <person name="Roest Crollius H."/>
            <person name="Montfort J."/>
            <person name="Robinson-Rechavi M."/>
            <person name="Bouchez O."/>
            <person name="Lampietro C."/>
            <person name="Lopez Roques C."/>
            <person name="Donnadieu C."/>
            <person name="Postlethwait J."/>
            <person name="Bobe J."/>
            <person name="Verreycken H."/>
            <person name="Guiguen Y."/>
        </authorList>
    </citation>
    <scope>NUCLEOTIDE SEQUENCE [LARGE SCALE GENOMIC DNA]</scope>
    <source>
        <strain evidence="5">Up_M1</strain>
        <tissue evidence="5">Testis</tissue>
    </source>
</reference>
<feature type="compositionally biased region" description="Polar residues" evidence="3">
    <location>
        <begin position="87"/>
        <end position="103"/>
    </location>
</feature>
<feature type="compositionally biased region" description="Polar residues" evidence="3">
    <location>
        <begin position="569"/>
        <end position="578"/>
    </location>
</feature>
<keyword evidence="2" id="KW-0175">Coiled coil</keyword>
<name>A0ABD0W6Z8_UMBPY</name>
<feature type="compositionally biased region" description="Basic and acidic residues" evidence="3">
    <location>
        <begin position="148"/>
        <end position="159"/>
    </location>
</feature>